<evidence type="ECO:0000313" key="2">
    <source>
        <dbReference type="Proteomes" id="UP001497516"/>
    </source>
</evidence>
<dbReference type="PANTHER" id="PTHR37610:SF95">
    <property type="entry name" value="GAG-POLYPEPTIDE OF LTR COPIA-TYPE-RELATED"/>
    <property type="match status" value="1"/>
</dbReference>
<organism evidence="1 2">
    <name type="scientific">Linum trigynum</name>
    <dbReference type="NCBI Taxonomy" id="586398"/>
    <lineage>
        <taxon>Eukaryota</taxon>
        <taxon>Viridiplantae</taxon>
        <taxon>Streptophyta</taxon>
        <taxon>Embryophyta</taxon>
        <taxon>Tracheophyta</taxon>
        <taxon>Spermatophyta</taxon>
        <taxon>Magnoliopsida</taxon>
        <taxon>eudicotyledons</taxon>
        <taxon>Gunneridae</taxon>
        <taxon>Pentapetalae</taxon>
        <taxon>rosids</taxon>
        <taxon>fabids</taxon>
        <taxon>Malpighiales</taxon>
        <taxon>Linaceae</taxon>
        <taxon>Linum</taxon>
    </lineage>
</organism>
<keyword evidence="2" id="KW-1185">Reference proteome</keyword>
<evidence type="ECO:0000313" key="1">
    <source>
        <dbReference type="EMBL" id="CAL1378565.1"/>
    </source>
</evidence>
<dbReference type="PANTHER" id="PTHR37610">
    <property type="entry name" value="CCHC-TYPE DOMAIN-CONTAINING PROTEIN"/>
    <property type="match status" value="1"/>
</dbReference>
<proteinExistence type="predicted"/>
<dbReference type="Proteomes" id="UP001497516">
    <property type="component" value="Chromosome 3"/>
</dbReference>
<protein>
    <submittedName>
        <fullName evidence="1">Uncharacterized protein</fullName>
    </submittedName>
</protein>
<sequence length="106" mass="11775">MATRKSHLLTLVPSSVRGSASIRSRSLIGLKLREWVNDMTETLISRNKLAFVDGTLPRSAAGSADRRYAWDRCDATVKGLLKMAMSREVRNSVRTATTARAIRLDL</sequence>
<dbReference type="EMBL" id="OZ034816">
    <property type="protein sequence ID" value="CAL1378565.1"/>
    <property type="molecule type" value="Genomic_DNA"/>
</dbReference>
<gene>
    <name evidence="1" type="ORF">LTRI10_LOCUS20139</name>
</gene>
<dbReference type="AlphaFoldDB" id="A0AAV2DZ34"/>
<reference evidence="1 2" key="1">
    <citation type="submission" date="2024-04" db="EMBL/GenBank/DDBJ databases">
        <authorList>
            <person name="Fracassetti M."/>
        </authorList>
    </citation>
    <scope>NUCLEOTIDE SEQUENCE [LARGE SCALE GENOMIC DNA]</scope>
</reference>
<name>A0AAV2DZ34_9ROSI</name>
<accession>A0AAV2DZ34</accession>